<dbReference type="Gene3D" id="2.30.42.10">
    <property type="match status" value="1"/>
</dbReference>
<dbReference type="EMBL" id="AP025226">
    <property type="protein sequence ID" value="BDB99223.1"/>
    <property type="molecule type" value="Genomic_DNA"/>
</dbReference>
<keyword evidence="3" id="KW-1185">Reference proteome</keyword>
<evidence type="ECO:0000259" key="1">
    <source>
        <dbReference type="PROSITE" id="PS50106"/>
    </source>
</evidence>
<proteinExistence type="predicted"/>
<name>A0AAQ4CTU2_9CREN</name>
<dbReference type="InterPro" id="IPR040756">
    <property type="entry name" value="Peptidase_M61_N"/>
</dbReference>
<evidence type="ECO:0000313" key="2">
    <source>
        <dbReference type="EMBL" id="BDB99223.1"/>
    </source>
</evidence>
<dbReference type="RefSeq" id="WP_229569553.1">
    <property type="nucleotide sequence ID" value="NZ_AP025226.1"/>
</dbReference>
<dbReference type="Pfam" id="PF17899">
    <property type="entry name" value="Peptidase_M61_N"/>
    <property type="match status" value="1"/>
</dbReference>
<dbReference type="Pfam" id="PF05299">
    <property type="entry name" value="Peptidase_M61"/>
    <property type="match status" value="1"/>
</dbReference>
<dbReference type="InterPro" id="IPR024191">
    <property type="entry name" value="Peptidase_M61"/>
</dbReference>
<dbReference type="PIRSF" id="PIRSF016493">
    <property type="entry name" value="Glycyl_aminpptds"/>
    <property type="match status" value="1"/>
</dbReference>
<dbReference type="InterPro" id="IPR007963">
    <property type="entry name" value="Peptidase_M61_catalytic"/>
</dbReference>
<accession>A0AAQ4CTU2</accession>
<dbReference type="InterPro" id="IPR027268">
    <property type="entry name" value="Peptidase_M4/M1_CTD_sf"/>
</dbReference>
<dbReference type="AlphaFoldDB" id="A0AAQ4CTU2"/>
<sequence>MRFLVKPLNRYIEVLAEGKEGIVTFPTWVPGSYIIRELERFVVEIDGVRIGKNKFYVKNRFRYLVQALSKDQRELISTSNYLFINPPALFPFQTFDEEYCVKIDTNWQIHTTLRRVGDWFCAENYHEFVDSPIQASPNLKVIDIDENHKISTIDNIEDLFIKSLAKCIDEISKIFPNDIKEKYIFFFRRSDLNFGGIEHENSSAIVTTWDNKELIRLFVHEYFHRFNVKKIRPKDLKINYETESYTELLWFAEGITEYIATIIPLRAKVANINETLNYIANTLAWLTFPGIRRMSLAESSYTTWIKYYRKDNNFANIGISYYQLGLIVGLIMDLEMIKNGNSIYDLFKELYKIKEYTYEDIREISEKLGVSNLDELVYSRNPPIFNRLSEYFEIRFIDKGSPYYGLMLEGKKVIFVEDNSPADMAGIIQGDEIVAVDGAIKGLEYKDSIKLLINREGRLIELVVTLGKNPGHNLIIRGKGEIFKRWSGYDEGEGKSELKII</sequence>
<dbReference type="SUPFAM" id="SSF50156">
    <property type="entry name" value="PDZ domain-like"/>
    <property type="match status" value="1"/>
</dbReference>
<dbReference type="Proteomes" id="UP001319921">
    <property type="component" value="Chromosome"/>
</dbReference>
<dbReference type="Gene3D" id="2.60.40.3650">
    <property type="match status" value="1"/>
</dbReference>
<feature type="domain" description="PDZ" evidence="1">
    <location>
        <begin position="391"/>
        <end position="452"/>
    </location>
</feature>
<gene>
    <name evidence="2" type="ORF">SACC_22400</name>
</gene>
<dbReference type="SMART" id="SM00228">
    <property type="entry name" value="PDZ"/>
    <property type="match status" value="1"/>
</dbReference>
<dbReference type="InterPro" id="IPR036034">
    <property type="entry name" value="PDZ_sf"/>
</dbReference>
<evidence type="ECO:0000313" key="3">
    <source>
        <dbReference type="Proteomes" id="UP001319921"/>
    </source>
</evidence>
<dbReference type="Gene3D" id="1.10.390.10">
    <property type="entry name" value="Neutral Protease Domain 2"/>
    <property type="match status" value="1"/>
</dbReference>
<dbReference type="InterPro" id="IPR001478">
    <property type="entry name" value="PDZ"/>
</dbReference>
<dbReference type="GeneID" id="68866968"/>
<dbReference type="PROSITE" id="PS50106">
    <property type="entry name" value="PDZ"/>
    <property type="match status" value="1"/>
</dbReference>
<reference evidence="2 3" key="1">
    <citation type="journal article" date="2022" name="Microbiol. Resour. Announc.">
        <title>Complete Genome Sequence of the Hyperthermophilic and Acidophilic Archaeon Saccharolobus caldissimus Strain HS-3T.</title>
        <authorList>
            <person name="Sakai H.D."/>
            <person name="Kurosawa N."/>
        </authorList>
    </citation>
    <scope>NUCLEOTIDE SEQUENCE [LARGE SCALE GENOMIC DNA]</scope>
    <source>
        <strain evidence="2 3">JCM32116</strain>
    </source>
</reference>
<protein>
    <submittedName>
        <fullName evidence="2">Peptidase M61</fullName>
    </submittedName>
</protein>
<organism evidence="2 3">
    <name type="scientific">Saccharolobus caldissimus</name>
    <dbReference type="NCBI Taxonomy" id="1702097"/>
    <lineage>
        <taxon>Archaea</taxon>
        <taxon>Thermoproteota</taxon>
        <taxon>Thermoprotei</taxon>
        <taxon>Sulfolobales</taxon>
        <taxon>Sulfolobaceae</taxon>
        <taxon>Saccharolobus</taxon>
    </lineage>
</organism>
<dbReference type="KEGG" id="scas:SACC_22400"/>